<keyword evidence="5" id="KW-0863">Zinc-finger</keyword>
<feature type="compositionally biased region" description="Polar residues" evidence="8">
    <location>
        <begin position="1"/>
        <end position="12"/>
    </location>
</feature>
<dbReference type="CDD" id="cd16630">
    <property type="entry name" value="RING-HC_RBR_RNF216"/>
    <property type="match status" value="1"/>
</dbReference>
<dbReference type="InterPro" id="IPR044066">
    <property type="entry name" value="TRIAD_supradom"/>
</dbReference>
<keyword evidence="2" id="KW-0808">Transferase</keyword>
<evidence type="ECO:0000256" key="3">
    <source>
        <dbReference type="ARBA" id="ARBA00022723"/>
    </source>
</evidence>
<keyword evidence="3" id="KW-0479">Metal-binding</keyword>
<dbReference type="AlphaFoldDB" id="A0A8S4PEF6"/>
<proteinExistence type="predicted"/>
<feature type="region of interest" description="Disordered" evidence="8">
    <location>
        <begin position="1126"/>
        <end position="1145"/>
    </location>
</feature>
<evidence type="ECO:0000256" key="1">
    <source>
        <dbReference type="ARBA" id="ARBA00004906"/>
    </source>
</evidence>
<keyword evidence="4" id="KW-0677">Repeat</keyword>
<feature type="region of interest" description="Disordered" evidence="8">
    <location>
        <begin position="1"/>
        <end position="85"/>
    </location>
</feature>
<dbReference type="Proteomes" id="UP000749559">
    <property type="component" value="Unassembled WGS sequence"/>
</dbReference>
<dbReference type="PROSITE" id="PS51873">
    <property type="entry name" value="TRIAD"/>
    <property type="match status" value="1"/>
</dbReference>
<keyword evidence="7" id="KW-0862">Zinc</keyword>
<keyword evidence="11" id="KW-1185">Reference proteome</keyword>
<evidence type="ECO:0000256" key="8">
    <source>
        <dbReference type="SAM" id="MobiDB-lite"/>
    </source>
</evidence>
<dbReference type="InterPro" id="IPR047544">
    <property type="entry name" value="RING-HC_RBR_RNF216"/>
</dbReference>
<feature type="region of interest" description="Disordered" evidence="8">
    <location>
        <begin position="182"/>
        <end position="210"/>
    </location>
</feature>
<keyword evidence="6" id="KW-0833">Ubl conjugation pathway</keyword>
<dbReference type="Pfam" id="PF26200">
    <property type="entry name" value="Rcat_RNF216"/>
    <property type="match status" value="1"/>
</dbReference>
<dbReference type="EMBL" id="CAIIXF020000008">
    <property type="protein sequence ID" value="CAH1791818.1"/>
    <property type="molecule type" value="Genomic_DNA"/>
</dbReference>
<dbReference type="Gene3D" id="1.20.120.1750">
    <property type="match status" value="1"/>
</dbReference>
<evidence type="ECO:0000256" key="4">
    <source>
        <dbReference type="ARBA" id="ARBA00022737"/>
    </source>
</evidence>
<sequence>MSLSQTLQNNIQLDKRRRSNDEQQSISKRPKLTNGQGGGDNKLLNGTEESLDSQATDILSDSEEPTQRYSLSHSPEYGLDDIDGHSTAASNTLSYHDGFEMGNSLNGTQLESYKDAIETIDGATESAKILIDNIEKQKDEIDARPSGKSKVKPRDSNDDFAFLEDPEFSSCEVPSDLNIPEVSPCNALSDSNFQEKGNTSAENPNTHSGENIVQLSNDAISSHAKNNVSYDTNNVSSHTESIQNDTKNKSLNTVNNIAFTETKASGSANNSDKPTNVIKPISSCRNDAEMIASMFPGASIDMIYDKLVKHRKTPNRLELVTNEILEGVTAEFDEVPSANTQNQKSPETLICDIFSDVDEVLTRLKRLKPDNDVDPNAVYEALEAIGHKPERVNQVLNQFLNASDDIIQVTVVKAANPPSKEDTLVQDVQEVLKVLPHADPVDVLNTLEHIDSSKEADRIAITISKLRHVNVPNLNDQTITTDVQANPEGELTNHPLYKDMMTISRMFPNLNRNEIYAYLEAHYDNPNRIALVAEELLAGGNESQGDSFDIPGNMVHTGEVIRNDSTLSIDLPKSTSKTNIKTTNQVENIEHAVDVKTDPATHPEQSKDTIVPNDTAGNTSGANDKFIKKNNNTQTKTNISRKHSAVAQNDMDALLSIFPDADPNYLYARLEEKAGEEERAQTLAAELFNTKAYPKLKEVQGKQKQAAWKHQIQNMTFNLKEFIQMFPDCLTLFYNEEKPVTESYKKHALPQLKNYFPLITEVYINKAFMKHKFHLTPTVRELENEAGAFKGSKKKGVFMRRARNVKHFIPEEPDELFYKEMLFLQHEEEIKEYFEVQKREKANKFKMAKEKGELHECPCCCEDELLFEELAACEDGCLFCRECIKRSSEENIGSGKIKFPCLTGDCKAQFPTQVLQSVLPSKVFSNLLRKIQEEEIRQADIEGLESCPFCSFATIIDNPDEKIFKCLNPECLKESCRLCKEVNHIPLRCNEVEKQTETDIRTFIENKITEAMIRECWRCKKRFFKIEGCNKMTCSCGATMCYVCRKPKIGYEHFGTGPNKCPQDTDIHELHRQEMEKAGLLAKEKFAKDNVDVSTMKHDPMALIGKQKNRGPQGYGIGHPFYGYDDVDNDDVDSDEEYDEDEDEYNYDFGRHRWRDYEDEELDSNEEEYMDYF</sequence>
<accession>A0A8S4PEF6</accession>
<reference evidence="10" key="1">
    <citation type="submission" date="2022-03" db="EMBL/GenBank/DDBJ databases">
        <authorList>
            <person name="Martin C."/>
        </authorList>
    </citation>
    <scope>NUCLEOTIDE SEQUENCE</scope>
</reference>
<evidence type="ECO:0000256" key="2">
    <source>
        <dbReference type="ARBA" id="ARBA00022679"/>
    </source>
</evidence>
<dbReference type="CDD" id="cd20353">
    <property type="entry name" value="Rcat_RBR_RNF216"/>
    <property type="match status" value="1"/>
</dbReference>
<feature type="region of interest" description="Disordered" evidence="8">
    <location>
        <begin position="140"/>
        <end position="161"/>
    </location>
</feature>
<dbReference type="CDD" id="cd20339">
    <property type="entry name" value="BRcat_RBR_RNF216"/>
    <property type="match status" value="1"/>
</dbReference>
<evidence type="ECO:0000313" key="10">
    <source>
        <dbReference type="EMBL" id="CAH1791818.1"/>
    </source>
</evidence>
<dbReference type="InterPro" id="IPR047546">
    <property type="entry name" value="Rcat_RBR_RNF216"/>
</dbReference>
<dbReference type="InterPro" id="IPR051628">
    <property type="entry name" value="LUBAC_E3_Ligases"/>
</dbReference>
<organism evidence="10 11">
    <name type="scientific">Owenia fusiformis</name>
    <name type="common">Polychaete worm</name>
    <dbReference type="NCBI Taxonomy" id="6347"/>
    <lineage>
        <taxon>Eukaryota</taxon>
        <taxon>Metazoa</taxon>
        <taxon>Spiralia</taxon>
        <taxon>Lophotrochozoa</taxon>
        <taxon>Annelida</taxon>
        <taxon>Polychaeta</taxon>
        <taxon>Sedentaria</taxon>
        <taxon>Canalipalpata</taxon>
        <taxon>Sabellida</taxon>
        <taxon>Oweniida</taxon>
        <taxon>Oweniidae</taxon>
        <taxon>Owenia</taxon>
    </lineage>
</organism>
<protein>
    <recommendedName>
        <fullName evidence="9">RING-type domain-containing protein</fullName>
    </recommendedName>
</protein>
<name>A0A8S4PEF6_OWEFU</name>
<dbReference type="OrthoDB" id="10009520at2759"/>
<comment type="pathway">
    <text evidence="1">Protein modification; protein ubiquitination.</text>
</comment>
<dbReference type="GO" id="GO:0016740">
    <property type="term" value="F:transferase activity"/>
    <property type="evidence" value="ECO:0007669"/>
    <property type="project" value="UniProtKB-KW"/>
</dbReference>
<comment type="caution">
    <text evidence="10">The sequence shown here is derived from an EMBL/GenBank/DDBJ whole genome shotgun (WGS) entry which is preliminary data.</text>
</comment>
<dbReference type="PANTHER" id="PTHR22770:SF47">
    <property type="entry name" value="E3 UBIQUITIN-PROTEIN LIGASE RNF216"/>
    <property type="match status" value="1"/>
</dbReference>
<dbReference type="SUPFAM" id="SSF57850">
    <property type="entry name" value="RING/U-box"/>
    <property type="match status" value="1"/>
</dbReference>
<dbReference type="PANTHER" id="PTHR22770">
    <property type="entry name" value="UBIQUITIN CONJUGATING ENZYME 7 INTERACTING PROTEIN-RELATED"/>
    <property type="match status" value="1"/>
</dbReference>
<evidence type="ECO:0000259" key="9">
    <source>
        <dbReference type="PROSITE" id="PS51873"/>
    </source>
</evidence>
<evidence type="ECO:0000256" key="5">
    <source>
        <dbReference type="ARBA" id="ARBA00022771"/>
    </source>
</evidence>
<gene>
    <name evidence="10" type="ORF">OFUS_LOCUS16862</name>
</gene>
<evidence type="ECO:0000256" key="7">
    <source>
        <dbReference type="ARBA" id="ARBA00022833"/>
    </source>
</evidence>
<feature type="region of interest" description="Disordered" evidence="8">
    <location>
        <begin position="598"/>
        <end position="625"/>
    </location>
</feature>
<feature type="compositionally biased region" description="Polar residues" evidence="8">
    <location>
        <begin position="186"/>
        <end position="210"/>
    </location>
</feature>
<feature type="compositionally biased region" description="Basic and acidic residues" evidence="8">
    <location>
        <begin position="598"/>
        <end position="607"/>
    </location>
</feature>
<evidence type="ECO:0000313" key="11">
    <source>
        <dbReference type="Proteomes" id="UP000749559"/>
    </source>
</evidence>
<dbReference type="GO" id="GO:0008270">
    <property type="term" value="F:zinc ion binding"/>
    <property type="evidence" value="ECO:0007669"/>
    <property type="project" value="UniProtKB-KW"/>
</dbReference>
<dbReference type="InterPro" id="IPR047545">
    <property type="entry name" value="BRcat_RBR_RNF216"/>
</dbReference>
<evidence type="ECO:0000256" key="6">
    <source>
        <dbReference type="ARBA" id="ARBA00022786"/>
    </source>
</evidence>
<feature type="domain" description="RING-type" evidence="9">
    <location>
        <begin position="853"/>
        <end position="1065"/>
    </location>
</feature>